<protein>
    <submittedName>
        <fullName evidence="1">Uncharacterized protein</fullName>
    </submittedName>
</protein>
<comment type="caution">
    <text evidence="1">The sequence shown here is derived from an EMBL/GenBank/DDBJ whole genome shotgun (WGS) entry which is preliminary data.</text>
</comment>
<gene>
    <name evidence="1" type="ORF">pdam_00006356</name>
</gene>
<proteinExistence type="predicted"/>
<sequence length="130" mass="14932">MMEANKFADKARKKAWNYFKARYPKEDLSKFSAQVSSDDKRQATAEIYFNRSDGVHSSVSGSDRRYWDDDVEKAFGIGGFLLELSLNRIGKKEVLVVPFNKNSVGRLNKEIKIFVTPSQYFNSKFGGIFR</sequence>
<accession>A0A3M6TQR2</accession>
<evidence type="ECO:0000313" key="2">
    <source>
        <dbReference type="Proteomes" id="UP000275408"/>
    </source>
</evidence>
<reference evidence="1 2" key="1">
    <citation type="journal article" date="2018" name="Sci. Rep.">
        <title>Comparative analysis of the Pocillopora damicornis genome highlights role of immune system in coral evolution.</title>
        <authorList>
            <person name="Cunning R."/>
            <person name="Bay R.A."/>
            <person name="Gillette P."/>
            <person name="Baker A.C."/>
            <person name="Traylor-Knowles N."/>
        </authorList>
    </citation>
    <scope>NUCLEOTIDE SEQUENCE [LARGE SCALE GENOMIC DNA]</scope>
    <source>
        <strain evidence="1">RSMAS</strain>
        <tissue evidence="1">Whole animal</tissue>
    </source>
</reference>
<organism evidence="1 2">
    <name type="scientific">Pocillopora damicornis</name>
    <name type="common">Cauliflower coral</name>
    <name type="synonym">Millepora damicornis</name>
    <dbReference type="NCBI Taxonomy" id="46731"/>
    <lineage>
        <taxon>Eukaryota</taxon>
        <taxon>Metazoa</taxon>
        <taxon>Cnidaria</taxon>
        <taxon>Anthozoa</taxon>
        <taxon>Hexacorallia</taxon>
        <taxon>Scleractinia</taxon>
        <taxon>Astrocoeniina</taxon>
        <taxon>Pocilloporidae</taxon>
        <taxon>Pocillopora</taxon>
    </lineage>
</organism>
<keyword evidence="2" id="KW-1185">Reference proteome</keyword>
<dbReference type="AlphaFoldDB" id="A0A3M6TQR2"/>
<evidence type="ECO:0000313" key="1">
    <source>
        <dbReference type="EMBL" id="RMX43686.1"/>
    </source>
</evidence>
<dbReference type="EMBL" id="RCHS01003146">
    <property type="protein sequence ID" value="RMX43686.1"/>
    <property type="molecule type" value="Genomic_DNA"/>
</dbReference>
<name>A0A3M6TQR2_POCDA</name>
<dbReference type="Proteomes" id="UP000275408">
    <property type="component" value="Unassembled WGS sequence"/>
</dbReference>